<reference evidence="10 19" key="3">
    <citation type="journal article" date="2019" name="Nat. Med.">
        <title>A library of human gut bacterial isolates paired with longitudinal multiomics data enables mechanistic microbiome research.</title>
        <authorList>
            <person name="Poyet M."/>
            <person name="Groussin M."/>
            <person name="Gibbons S.M."/>
            <person name="Avila-Pacheco J."/>
            <person name="Jiang X."/>
            <person name="Kearney S.M."/>
            <person name="Perrotta A.R."/>
            <person name="Berdy B."/>
            <person name="Zhao S."/>
            <person name="Lieberman T.D."/>
            <person name="Swanson P.K."/>
            <person name="Smith M."/>
            <person name="Roesemann S."/>
            <person name="Alexander J.E."/>
            <person name="Rich S.A."/>
            <person name="Livny J."/>
            <person name="Vlamakis H."/>
            <person name="Clish C."/>
            <person name="Bullock K."/>
            <person name="Deik A."/>
            <person name="Scott J."/>
            <person name="Pierce K.A."/>
            <person name="Xavier R.J."/>
            <person name="Alm E.J."/>
        </authorList>
    </citation>
    <scope>NUCLEOTIDE SEQUENCE [LARGE SCALE GENOMIC DNA]</scope>
    <source>
        <strain evidence="10 19">BIOML-A1</strain>
    </source>
</reference>
<dbReference type="InterPro" id="IPR007627">
    <property type="entry name" value="RNA_pol_sigma70_r2"/>
</dbReference>
<dbReference type="EMBL" id="QSHM01000001">
    <property type="protein sequence ID" value="RHC15523.1"/>
    <property type="molecule type" value="Genomic_DNA"/>
</dbReference>
<evidence type="ECO:0000313" key="8">
    <source>
        <dbReference type="EMBL" id="CUQ74712.1"/>
    </source>
</evidence>
<evidence type="ECO:0000313" key="15">
    <source>
        <dbReference type="Proteomes" id="UP000095780"/>
    </source>
</evidence>
<dbReference type="Proteomes" id="UP000284794">
    <property type="component" value="Unassembled WGS sequence"/>
</dbReference>
<reference evidence="14 15" key="1">
    <citation type="submission" date="2015-09" db="EMBL/GenBank/DDBJ databases">
        <authorList>
            <consortium name="Pathogen Informatics"/>
        </authorList>
    </citation>
    <scope>NUCLEOTIDE SEQUENCE [LARGE SCALE GENOMIC DNA]</scope>
    <source>
        <strain evidence="8 14">2789STDY5834875</strain>
        <strain evidence="9 15">2789STDY5834878</strain>
    </source>
</reference>
<dbReference type="EMBL" id="QROY01000012">
    <property type="protein sequence ID" value="RHL66040.1"/>
    <property type="molecule type" value="Genomic_DNA"/>
</dbReference>
<dbReference type="InterPro" id="IPR013324">
    <property type="entry name" value="RNA_pol_sigma_r3/r4-like"/>
</dbReference>
<accession>A0A174YLV7</accession>
<feature type="domain" description="RNA polymerase sigma factor 70 region 4 type 2" evidence="7">
    <location>
        <begin position="124"/>
        <end position="175"/>
    </location>
</feature>
<dbReference type="InterPro" id="IPR013249">
    <property type="entry name" value="RNA_pol_sigma70_r4_t2"/>
</dbReference>
<keyword evidence="5" id="KW-0804">Transcription</keyword>
<dbReference type="SUPFAM" id="SSF88946">
    <property type="entry name" value="Sigma2 domain of RNA polymerase sigma factors"/>
    <property type="match status" value="1"/>
</dbReference>
<gene>
    <name evidence="13" type="ORF">DW007_12005</name>
    <name evidence="12" type="ORF">DW811_12205</name>
    <name evidence="11" type="ORF">DW858_01410</name>
    <name evidence="8" type="ORF">ERS852490_00101</name>
    <name evidence="9" type="ORF">ERS852492_02403</name>
    <name evidence="10" type="ORF">GKE48_06465</name>
</gene>
<evidence type="ECO:0000256" key="5">
    <source>
        <dbReference type="ARBA" id="ARBA00023163"/>
    </source>
</evidence>
<dbReference type="Pfam" id="PF08281">
    <property type="entry name" value="Sigma70_r4_2"/>
    <property type="match status" value="1"/>
</dbReference>
<dbReference type="Proteomes" id="UP000285844">
    <property type="component" value="Unassembled WGS sequence"/>
</dbReference>
<dbReference type="Proteomes" id="UP000095621">
    <property type="component" value="Unassembled WGS sequence"/>
</dbReference>
<evidence type="ECO:0000313" key="13">
    <source>
        <dbReference type="EMBL" id="RHL66040.1"/>
    </source>
</evidence>
<proteinExistence type="inferred from homology"/>
<dbReference type="GO" id="GO:0006352">
    <property type="term" value="P:DNA-templated transcription initiation"/>
    <property type="evidence" value="ECO:0007669"/>
    <property type="project" value="InterPro"/>
</dbReference>
<dbReference type="RefSeq" id="WP_012740429.1">
    <property type="nucleotide sequence ID" value="NZ_CABIXW010000007.1"/>
</dbReference>
<feature type="domain" description="RNA polymerase sigma-70 region 2" evidence="6">
    <location>
        <begin position="24"/>
        <end position="82"/>
    </location>
</feature>
<evidence type="ECO:0000313" key="10">
    <source>
        <dbReference type="EMBL" id="MSC57099.1"/>
    </source>
</evidence>
<dbReference type="InterPro" id="IPR036388">
    <property type="entry name" value="WH-like_DNA-bd_sf"/>
</dbReference>
<dbReference type="PANTHER" id="PTHR43133">
    <property type="entry name" value="RNA POLYMERASE ECF-TYPE SIGMA FACTO"/>
    <property type="match status" value="1"/>
</dbReference>
<evidence type="ECO:0000313" key="19">
    <source>
        <dbReference type="Proteomes" id="UP000481964"/>
    </source>
</evidence>
<protein>
    <submittedName>
        <fullName evidence="8">RNA polymerase factor sigma-70</fullName>
    </submittedName>
    <submittedName>
        <fullName evidence="10">Sigma-70 family RNA polymerase sigma factor</fullName>
    </submittedName>
</protein>
<dbReference type="Gene3D" id="1.10.1740.10">
    <property type="match status" value="1"/>
</dbReference>
<sequence length="186" mass="21793">MDDKQILDLYWERSEAAISETSKKYGKYCRYIASNILHNDEDSEECVNDTYLRAWNSIPPNRPSVLKTFLGKITRNLSLDRYELLNAKKRNGGQMSLIFDEIQECIPSLDSTENIVEEIALTDILNRFLSSLSLEQRKIFMRRYWYLSPIKEIATEYGMSESKIKMSLFRSRNELKKLLEKEGISV</sequence>
<dbReference type="EMBL" id="QSIS01000019">
    <property type="protein sequence ID" value="RHD06145.1"/>
    <property type="molecule type" value="Genomic_DNA"/>
</dbReference>
<dbReference type="InterPro" id="IPR039425">
    <property type="entry name" value="RNA_pol_sigma-70-like"/>
</dbReference>
<dbReference type="Proteomes" id="UP000285201">
    <property type="component" value="Unassembled WGS sequence"/>
</dbReference>
<evidence type="ECO:0000256" key="1">
    <source>
        <dbReference type="ARBA" id="ARBA00010641"/>
    </source>
</evidence>
<dbReference type="OrthoDB" id="9808901at2"/>
<evidence type="ECO:0000313" key="12">
    <source>
        <dbReference type="EMBL" id="RHD06145.1"/>
    </source>
</evidence>
<evidence type="ECO:0000313" key="18">
    <source>
        <dbReference type="Proteomes" id="UP000285844"/>
    </source>
</evidence>
<dbReference type="GeneID" id="41356913"/>
<dbReference type="EMBL" id="WKRD01000004">
    <property type="protein sequence ID" value="MSC57099.1"/>
    <property type="molecule type" value="Genomic_DNA"/>
</dbReference>
<dbReference type="OMA" id="FMRRYWY"/>
<keyword evidence="4" id="KW-0238">DNA-binding</keyword>
<evidence type="ECO:0000259" key="6">
    <source>
        <dbReference type="Pfam" id="PF04542"/>
    </source>
</evidence>
<dbReference type="GO" id="GO:0016987">
    <property type="term" value="F:sigma factor activity"/>
    <property type="evidence" value="ECO:0007669"/>
    <property type="project" value="UniProtKB-KW"/>
</dbReference>
<evidence type="ECO:0000256" key="3">
    <source>
        <dbReference type="ARBA" id="ARBA00023082"/>
    </source>
</evidence>
<keyword evidence="3" id="KW-0731">Sigma factor</keyword>
<evidence type="ECO:0000256" key="2">
    <source>
        <dbReference type="ARBA" id="ARBA00023015"/>
    </source>
</evidence>
<dbReference type="AlphaFoldDB" id="A0A174YLV7"/>
<comment type="similarity">
    <text evidence="1">Belongs to the sigma-70 factor family. ECF subfamily.</text>
</comment>
<evidence type="ECO:0000256" key="4">
    <source>
        <dbReference type="ARBA" id="ARBA00023125"/>
    </source>
</evidence>
<dbReference type="Gene3D" id="1.10.10.10">
    <property type="entry name" value="Winged helix-like DNA-binding domain superfamily/Winged helix DNA-binding domain"/>
    <property type="match status" value="1"/>
</dbReference>
<dbReference type="PANTHER" id="PTHR43133:SF8">
    <property type="entry name" value="RNA POLYMERASE SIGMA FACTOR HI_1459-RELATED"/>
    <property type="match status" value="1"/>
</dbReference>
<keyword evidence="2" id="KW-0805">Transcription regulation</keyword>
<evidence type="ECO:0000313" key="11">
    <source>
        <dbReference type="EMBL" id="RHC15523.1"/>
    </source>
</evidence>
<dbReference type="InterPro" id="IPR013325">
    <property type="entry name" value="RNA_pol_sigma_r2"/>
</dbReference>
<evidence type="ECO:0000313" key="17">
    <source>
        <dbReference type="Proteomes" id="UP000285201"/>
    </source>
</evidence>
<dbReference type="GO" id="GO:0003677">
    <property type="term" value="F:DNA binding"/>
    <property type="evidence" value="ECO:0007669"/>
    <property type="project" value="UniProtKB-KW"/>
</dbReference>
<dbReference type="Proteomes" id="UP000481964">
    <property type="component" value="Unassembled WGS sequence"/>
</dbReference>
<dbReference type="InterPro" id="IPR014284">
    <property type="entry name" value="RNA_pol_sigma-70_dom"/>
</dbReference>
<evidence type="ECO:0000313" key="16">
    <source>
        <dbReference type="Proteomes" id="UP000284794"/>
    </source>
</evidence>
<evidence type="ECO:0000313" key="14">
    <source>
        <dbReference type="Proteomes" id="UP000095621"/>
    </source>
</evidence>
<reference evidence="16 17" key="2">
    <citation type="submission" date="2018-08" db="EMBL/GenBank/DDBJ databases">
        <title>A genome reference for cultivated species of the human gut microbiota.</title>
        <authorList>
            <person name="Zou Y."/>
            <person name="Xue W."/>
            <person name="Luo G."/>
        </authorList>
    </citation>
    <scope>NUCLEOTIDE SEQUENCE [LARGE SCALE GENOMIC DNA]</scope>
    <source>
        <strain evidence="13 17">AF36-7BH</strain>
        <strain evidence="12 16">AM32-2AC</strain>
        <strain evidence="11 18">AM37-3BH</strain>
    </source>
</reference>
<dbReference type="NCBIfam" id="TIGR02937">
    <property type="entry name" value="sigma70-ECF"/>
    <property type="match status" value="1"/>
</dbReference>
<dbReference type="SUPFAM" id="SSF88659">
    <property type="entry name" value="Sigma3 and sigma4 domains of RNA polymerase sigma factors"/>
    <property type="match status" value="1"/>
</dbReference>
<dbReference type="Pfam" id="PF04542">
    <property type="entry name" value="Sigma70_r2"/>
    <property type="match status" value="1"/>
</dbReference>
<name>A0A174YLV7_9FIRM</name>
<evidence type="ECO:0000259" key="7">
    <source>
        <dbReference type="Pfam" id="PF08281"/>
    </source>
</evidence>
<organism evidence="8 14">
    <name type="scientific">Lachnospira eligens</name>
    <dbReference type="NCBI Taxonomy" id="39485"/>
    <lineage>
        <taxon>Bacteria</taxon>
        <taxon>Bacillati</taxon>
        <taxon>Bacillota</taxon>
        <taxon>Clostridia</taxon>
        <taxon>Lachnospirales</taxon>
        <taxon>Lachnospiraceae</taxon>
        <taxon>Lachnospira</taxon>
    </lineage>
</organism>
<dbReference type="EMBL" id="CZBU01000001">
    <property type="protein sequence ID" value="CUQ74712.1"/>
    <property type="molecule type" value="Genomic_DNA"/>
</dbReference>
<dbReference type="Proteomes" id="UP000095780">
    <property type="component" value="Unassembled WGS sequence"/>
</dbReference>
<evidence type="ECO:0000313" key="9">
    <source>
        <dbReference type="EMBL" id="CUQ89153.1"/>
    </source>
</evidence>
<dbReference type="EMBL" id="CZBV01000007">
    <property type="protein sequence ID" value="CUQ89153.1"/>
    <property type="molecule type" value="Genomic_DNA"/>
</dbReference>